<reference evidence="2 4" key="1">
    <citation type="submission" date="2015-02" db="EMBL/GenBank/DDBJ databases">
        <authorList>
            <person name="Chooi Y.-H."/>
        </authorList>
    </citation>
    <scope>NUCLEOTIDE SEQUENCE [LARGE SCALE GENOMIC DNA]</scope>
    <source>
        <strain evidence="2">E3</strain>
    </source>
</reference>
<keyword evidence="3" id="KW-0496">Mitochondrion</keyword>
<reference evidence="3 5" key="2">
    <citation type="submission" date="2018-03" db="EMBL/GenBank/DDBJ databases">
        <authorList>
            <person name="Fogelqvist J."/>
        </authorList>
    </citation>
    <scope>NUCLEOTIDE SEQUENCE [LARGE SCALE GENOMIC DNA]</scope>
</reference>
<dbReference type="EMBL" id="OVEO01000012">
    <property type="protein sequence ID" value="SPQ99750.1"/>
    <property type="molecule type" value="Genomic_DNA"/>
</dbReference>
<dbReference type="EMBL" id="CDSF01000155">
    <property type="protein sequence ID" value="CEP03793.1"/>
    <property type="molecule type" value="Genomic_DNA"/>
</dbReference>
<evidence type="ECO:0000313" key="2">
    <source>
        <dbReference type="EMBL" id="CEP03793.1"/>
    </source>
</evidence>
<evidence type="ECO:0000256" key="1">
    <source>
        <dbReference type="SAM" id="MobiDB-lite"/>
    </source>
</evidence>
<feature type="region of interest" description="Disordered" evidence="1">
    <location>
        <begin position="168"/>
        <end position="204"/>
    </location>
</feature>
<accession>A0A0G4J854</accession>
<evidence type="ECO:0000313" key="3">
    <source>
        <dbReference type="EMBL" id="SPQ99750.1"/>
    </source>
</evidence>
<feature type="compositionally biased region" description="Polar residues" evidence="1">
    <location>
        <begin position="103"/>
        <end position="114"/>
    </location>
</feature>
<evidence type="ECO:0000313" key="4">
    <source>
        <dbReference type="Proteomes" id="UP000039324"/>
    </source>
</evidence>
<organism evidence="2 4">
    <name type="scientific">Plasmodiophora brassicae</name>
    <name type="common">Clubroot disease agent</name>
    <dbReference type="NCBI Taxonomy" id="37360"/>
    <lineage>
        <taxon>Eukaryota</taxon>
        <taxon>Sar</taxon>
        <taxon>Rhizaria</taxon>
        <taxon>Endomyxa</taxon>
        <taxon>Phytomyxea</taxon>
        <taxon>Plasmodiophorida</taxon>
        <taxon>Plasmodiophoridae</taxon>
        <taxon>Plasmodiophora</taxon>
    </lineage>
</organism>
<evidence type="ECO:0000313" key="5">
    <source>
        <dbReference type="Proteomes" id="UP000290189"/>
    </source>
</evidence>
<feature type="region of interest" description="Disordered" evidence="1">
    <location>
        <begin position="1"/>
        <end position="52"/>
    </location>
</feature>
<name>A0A0G4J854_PLABS</name>
<gene>
    <name evidence="2" type="ORF">PBRA_003400</name>
    <name evidence="3" type="ORF">PLBR_LOCUS6965</name>
</gene>
<dbReference type="AlphaFoldDB" id="A0A0G4J854"/>
<dbReference type="Proteomes" id="UP000039324">
    <property type="component" value="Unassembled WGS sequence"/>
</dbReference>
<dbReference type="Proteomes" id="UP000290189">
    <property type="component" value="Unassembled WGS sequence"/>
</dbReference>
<geneLocation type="mitochondrion" evidence="3"/>
<proteinExistence type="predicted"/>
<keyword evidence="4" id="KW-1185">Reference proteome</keyword>
<feature type="region of interest" description="Disordered" evidence="1">
    <location>
        <begin position="103"/>
        <end position="123"/>
    </location>
</feature>
<sequence>MSANTKLSADPTIASPGKRPRVDGIGPDDADHLSDAGFAGDGPAISDDRTGNDFFLDRAPKLPRINKLHAASEPQNITFGDDDCTRVNIPPFSFTQAAAFNGGTDAQTIPSEASSDPKPATHETADAGRFFKKSIAVTPTNQIVKSVEAAKSTIEAVTESAPKGALKSVAPIASKPPMPLRTDKTMRPPVAHTPLSIEPLPKDCVPSDTPDCDNLSMKQSSPALCADSPNSKPSLEVSLSATGGCTAPAALPVLREPSDCEKQECLKWLQEGRSKALEQDQDEAKQAETIENTLLAQIESMLSRAKLLRQKEIEFAVQLCQVRMQCLLSSFQELDYLEHQR</sequence>
<protein>
    <submittedName>
        <fullName evidence="2">Uncharacterized protein</fullName>
    </submittedName>
</protein>